<dbReference type="GO" id="GO:0000209">
    <property type="term" value="P:protein polyubiquitination"/>
    <property type="evidence" value="ECO:0007669"/>
    <property type="project" value="InterPro"/>
</dbReference>
<feature type="non-terminal residue" evidence="4">
    <location>
        <position position="1"/>
    </location>
</feature>
<dbReference type="PANTHER" id="PTHR45700">
    <property type="entry name" value="UBIQUITIN-PROTEIN LIGASE E3C"/>
    <property type="match status" value="1"/>
</dbReference>
<name>A0A0B6YEN6_9EUPU</name>
<dbReference type="Gene3D" id="3.90.1750.10">
    <property type="entry name" value="Hect, E3 ligase catalytic domains"/>
    <property type="match status" value="1"/>
</dbReference>
<evidence type="ECO:0000313" key="4">
    <source>
        <dbReference type="EMBL" id="CEK54251.1"/>
    </source>
</evidence>
<evidence type="ECO:0000256" key="1">
    <source>
        <dbReference type="ARBA" id="ARBA00000885"/>
    </source>
</evidence>
<dbReference type="AlphaFoldDB" id="A0A0B6YEN6"/>
<keyword evidence="3" id="KW-0808">Transferase</keyword>
<accession>A0A0B6YEN6</accession>
<organism evidence="4">
    <name type="scientific">Arion vulgaris</name>
    <dbReference type="NCBI Taxonomy" id="1028688"/>
    <lineage>
        <taxon>Eukaryota</taxon>
        <taxon>Metazoa</taxon>
        <taxon>Spiralia</taxon>
        <taxon>Lophotrochozoa</taxon>
        <taxon>Mollusca</taxon>
        <taxon>Gastropoda</taxon>
        <taxon>Heterobranchia</taxon>
        <taxon>Euthyneura</taxon>
        <taxon>Panpulmonata</taxon>
        <taxon>Eupulmonata</taxon>
        <taxon>Stylommatophora</taxon>
        <taxon>Helicina</taxon>
        <taxon>Arionoidea</taxon>
        <taxon>Arionidae</taxon>
        <taxon>Arion</taxon>
    </lineage>
</organism>
<protein>
    <recommendedName>
        <fullName evidence="2">HECT-type E3 ubiquitin transferase</fullName>
        <ecNumber evidence="2">2.3.2.26</ecNumber>
    </recommendedName>
</protein>
<dbReference type="PANTHER" id="PTHR45700:SF8">
    <property type="entry name" value="HECT-TYPE E3 UBIQUITIN TRANSFERASE"/>
    <property type="match status" value="1"/>
</dbReference>
<dbReference type="GO" id="GO:0061630">
    <property type="term" value="F:ubiquitin protein ligase activity"/>
    <property type="evidence" value="ECO:0007669"/>
    <property type="project" value="UniProtKB-EC"/>
</dbReference>
<reference evidence="4" key="1">
    <citation type="submission" date="2014-12" db="EMBL/GenBank/DDBJ databases">
        <title>Insight into the proteome of Arion vulgaris.</title>
        <authorList>
            <person name="Aradska J."/>
            <person name="Bulat T."/>
            <person name="Smidak R."/>
            <person name="Sarate P."/>
            <person name="Gangsoo J."/>
            <person name="Sialana F."/>
            <person name="Bilban M."/>
            <person name="Lubec G."/>
        </authorList>
    </citation>
    <scope>NUCLEOTIDE SEQUENCE</scope>
    <source>
        <tissue evidence="4">Skin</tissue>
    </source>
</reference>
<dbReference type="EC" id="2.3.2.26" evidence="2"/>
<evidence type="ECO:0000256" key="2">
    <source>
        <dbReference type="ARBA" id="ARBA00012485"/>
    </source>
</evidence>
<dbReference type="InterPro" id="IPR035983">
    <property type="entry name" value="Hect_E3_ubiquitin_ligase"/>
</dbReference>
<comment type="catalytic activity">
    <reaction evidence="1">
        <text>S-ubiquitinyl-[E2 ubiquitin-conjugating enzyme]-L-cysteine + [acceptor protein]-L-lysine = [E2 ubiquitin-conjugating enzyme]-L-cysteine + N(6)-ubiquitinyl-[acceptor protein]-L-lysine.</text>
        <dbReference type="EC" id="2.3.2.26"/>
    </reaction>
</comment>
<gene>
    <name evidence="4" type="primary">ORF22326</name>
</gene>
<sequence length="171" mass="20087">KGIMGDTAFIVPELKNKYLQLQDYLFLFDAETKSMLFQNVADLQKKEAQAVNNLLWMFQGYQISPQNGGLDIYHFFLSINRENLVKDTFSQLSVAGIHRFKMPLMVKFVGEKAYGDGVIKEYFKLLFQKIMDETFGMFTTDEISKLHYFNSLTQQTPEEFRIWYSLWTNDL</sequence>
<dbReference type="SUPFAM" id="SSF56204">
    <property type="entry name" value="Hect, E3 ligase catalytic domain"/>
    <property type="match status" value="1"/>
</dbReference>
<dbReference type="EMBL" id="HACG01007386">
    <property type="protein sequence ID" value="CEK54251.1"/>
    <property type="molecule type" value="Transcribed_RNA"/>
</dbReference>
<proteinExistence type="predicted"/>
<evidence type="ECO:0000256" key="3">
    <source>
        <dbReference type="ARBA" id="ARBA00022679"/>
    </source>
</evidence>
<dbReference type="InterPro" id="IPR044611">
    <property type="entry name" value="E3A/B/C-like"/>
</dbReference>